<keyword evidence="3" id="KW-1185">Reference proteome</keyword>
<reference evidence="2 3" key="1">
    <citation type="submission" date="2017-06" db="EMBL/GenBank/DDBJ databases">
        <authorList>
            <person name="Kim H.J."/>
            <person name="Triplett B.A."/>
        </authorList>
    </citation>
    <scope>NUCLEOTIDE SEQUENCE [LARGE SCALE GENOMIC DNA]</scope>
    <source>
        <strain evidence="2 3">DSM 19307</strain>
    </source>
</reference>
<protein>
    <submittedName>
        <fullName evidence="2">cAMP-binding domain of CRP or a regulatory subunit of cAMP-dependent protein kinases</fullName>
    </submittedName>
</protein>
<evidence type="ECO:0000313" key="3">
    <source>
        <dbReference type="Proteomes" id="UP000198393"/>
    </source>
</evidence>
<dbReference type="EMBL" id="FZPD01000005">
    <property type="protein sequence ID" value="SNT27960.1"/>
    <property type="molecule type" value="Genomic_DNA"/>
</dbReference>
<dbReference type="SUPFAM" id="SSF51206">
    <property type="entry name" value="cAMP-binding domain-like"/>
    <property type="match status" value="1"/>
</dbReference>
<keyword evidence="2" id="KW-0418">Kinase</keyword>
<name>A0A239LCD5_EKHLU</name>
<accession>A0A239LCD5</accession>
<dbReference type="Pfam" id="PF00027">
    <property type="entry name" value="cNMP_binding"/>
    <property type="match status" value="1"/>
</dbReference>
<feature type="domain" description="Cyclic nucleotide-binding" evidence="1">
    <location>
        <begin position="29"/>
        <end position="132"/>
    </location>
</feature>
<sequence>MVVDFKTHHPFLSNRNKPMHSILINNIKELVPLSEKEVALVSDAFKPRHLKKKEHLLQKGDPSNHMRFVSDGCMKVYSVDEDGQEHILQFGISGWWINDLYAFLTETPATFFMQAITESTMMQVHRDRLNQLYDEVPMMDRFFRIKTQNGYVALQERTIRSMSVSAELRYSEFINRYRDMEQQIPQYMIASYLGITPEHLSTIRKKMSTQSLS</sequence>
<dbReference type="SMART" id="SM00100">
    <property type="entry name" value="cNMP"/>
    <property type="match status" value="1"/>
</dbReference>
<dbReference type="InterPro" id="IPR014710">
    <property type="entry name" value="RmlC-like_jellyroll"/>
</dbReference>
<keyword evidence="2" id="KW-0808">Transferase</keyword>
<dbReference type="GO" id="GO:0016301">
    <property type="term" value="F:kinase activity"/>
    <property type="evidence" value="ECO:0007669"/>
    <property type="project" value="UniProtKB-KW"/>
</dbReference>
<evidence type="ECO:0000313" key="2">
    <source>
        <dbReference type="EMBL" id="SNT27960.1"/>
    </source>
</evidence>
<dbReference type="AlphaFoldDB" id="A0A239LCD5"/>
<dbReference type="CDD" id="cd00038">
    <property type="entry name" value="CAP_ED"/>
    <property type="match status" value="1"/>
</dbReference>
<organism evidence="2 3">
    <name type="scientific">Ekhidna lutea</name>
    <dbReference type="NCBI Taxonomy" id="447679"/>
    <lineage>
        <taxon>Bacteria</taxon>
        <taxon>Pseudomonadati</taxon>
        <taxon>Bacteroidota</taxon>
        <taxon>Cytophagia</taxon>
        <taxon>Cytophagales</taxon>
        <taxon>Reichenbachiellaceae</taxon>
        <taxon>Ekhidna</taxon>
    </lineage>
</organism>
<dbReference type="InterPro" id="IPR000595">
    <property type="entry name" value="cNMP-bd_dom"/>
</dbReference>
<dbReference type="Proteomes" id="UP000198393">
    <property type="component" value="Unassembled WGS sequence"/>
</dbReference>
<gene>
    <name evidence="2" type="ORF">SAMN05421640_3139</name>
</gene>
<dbReference type="PROSITE" id="PS50042">
    <property type="entry name" value="CNMP_BINDING_3"/>
    <property type="match status" value="1"/>
</dbReference>
<proteinExistence type="predicted"/>
<dbReference type="Gene3D" id="2.60.120.10">
    <property type="entry name" value="Jelly Rolls"/>
    <property type="match status" value="1"/>
</dbReference>
<evidence type="ECO:0000259" key="1">
    <source>
        <dbReference type="PROSITE" id="PS50042"/>
    </source>
</evidence>
<dbReference type="InterPro" id="IPR018490">
    <property type="entry name" value="cNMP-bd_dom_sf"/>
</dbReference>